<evidence type="ECO:0000313" key="9">
    <source>
        <dbReference type="Proteomes" id="UP000198402"/>
    </source>
</evidence>
<dbReference type="InterPro" id="IPR012302">
    <property type="entry name" value="Malic_NAD-bd"/>
</dbReference>
<feature type="binding site" evidence="4">
    <location>
        <position position="159"/>
    </location>
    <ligand>
        <name>a divalent metal cation</name>
        <dbReference type="ChEBI" id="CHEBI:60240"/>
    </ligand>
</feature>
<dbReference type="PANTHER" id="PTHR43237:SF4">
    <property type="entry name" value="NADP-DEPENDENT MALIC ENZYME"/>
    <property type="match status" value="1"/>
</dbReference>
<dbReference type="EMBL" id="BCMG01000001">
    <property type="protein sequence ID" value="GAT17817.1"/>
    <property type="molecule type" value="Genomic_DNA"/>
</dbReference>
<evidence type="ECO:0000256" key="2">
    <source>
        <dbReference type="ARBA" id="ARBA00023002"/>
    </source>
</evidence>
<dbReference type="InterPro" id="IPR001891">
    <property type="entry name" value="Malic_OxRdtase"/>
</dbReference>
<comment type="cofactor">
    <cofactor evidence="4">
        <name>Mg(2+)</name>
        <dbReference type="ChEBI" id="CHEBI:18420"/>
    </cofactor>
    <cofactor evidence="4">
        <name>Mn(2+)</name>
        <dbReference type="ChEBI" id="CHEBI:29035"/>
    </cofactor>
    <text evidence="4">Divalent metal cations. Prefers magnesium or manganese.</text>
</comment>
<feature type="binding site" evidence="3">
    <location>
        <position position="287"/>
    </location>
    <ligand>
        <name>(S)-malate</name>
        <dbReference type="ChEBI" id="CHEBI:15589"/>
    </ligand>
</feature>
<dbReference type="GO" id="GO:0004470">
    <property type="term" value="F:malic enzyme activity"/>
    <property type="evidence" value="ECO:0007669"/>
    <property type="project" value="InterPro"/>
</dbReference>
<dbReference type="SUPFAM" id="SSF51735">
    <property type="entry name" value="NAD(P)-binding Rossmann-fold domains"/>
    <property type="match status" value="1"/>
</dbReference>
<feature type="binding site" evidence="3">
    <location>
        <position position="317"/>
    </location>
    <ligand>
        <name>(S)-malate</name>
        <dbReference type="ChEBI" id="CHEBI:15589"/>
    </ligand>
</feature>
<proteinExistence type="inferred from homology"/>
<comment type="caution">
    <text evidence="8">The sequence shown here is derived from an EMBL/GenBank/DDBJ whole genome shotgun (WGS) entry which is preliminary data.</text>
</comment>
<dbReference type="SMART" id="SM01274">
    <property type="entry name" value="malic"/>
    <property type="match status" value="1"/>
</dbReference>
<feature type="domain" description="Malic enzyme NAD-binding" evidence="6">
    <location>
        <begin position="160"/>
        <end position="383"/>
    </location>
</feature>
<gene>
    <name evidence="8" type="primary">mae</name>
    <name evidence="8" type="ORF">IWT126_00073</name>
</gene>
<evidence type="ECO:0000313" key="8">
    <source>
        <dbReference type="EMBL" id="GAT17817.1"/>
    </source>
</evidence>
<feature type="binding site" evidence="4">
    <location>
        <position position="133"/>
    </location>
    <ligand>
        <name>a divalent metal cation</name>
        <dbReference type="ChEBI" id="CHEBI:60240"/>
    </ligand>
</feature>
<name>A0A1Z5H3D9_9LACO</name>
<dbReference type="STRING" id="1302250.GCA_001313225_00108"/>
<accession>A0A1Z5H3D9</accession>
<evidence type="ECO:0000256" key="1">
    <source>
        <dbReference type="ARBA" id="ARBA00008785"/>
    </source>
</evidence>
<dbReference type="Pfam" id="PF00390">
    <property type="entry name" value="malic"/>
    <property type="match status" value="1"/>
</dbReference>
<keyword evidence="9" id="KW-1185">Reference proteome</keyword>
<feature type="binding site" evidence="4">
    <location>
        <position position="134"/>
    </location>
    <ligand>
        <name>a divalent metal cation</name>
        <dbReference type="ChEBI" id="CHEBI:60240"/>
    </ligand>
</feature>
<dbReference type="Proteomes" id="UP000198402">
    <property type="component" value="Unassembled WGS sequence"/>
</dbReference>
<keyword evidence="2" id="KW-0560">Oxidoreductase</keyword>
<dbReference type="AlphaFoldDB" id="A0A1Z5H3D9"/>
<evidence type="ECO:0000256" key="4">
    <source>
        <dbReference type="PIRSR" id="PIRSR000106-3"/>
    </source>
</evidence>
<dbReference type="PRINTS" id="PR00072">
    <property type="entry name" value="MALOXRDTASE"/>
</dbReference>
<dbReference type="SMART" id="SM00919">
    <property type="entry name" value="Malic_M"/>
    <property type="match status" value="1"/>
</dbReference>
<dbReference type="SUPFAM" id="SSF53223">
    <property type="entry name" value="Aminoacid dehydrogenase-like, N-terminal domain"/>
    <property type="match status" value="1"/>
</dbReference>
<dbReference type="InterPro" id="IPR051674">
    <property type="entry name" value="Malate_Decarboxylase"/>
</dbReference>
<dbReference type="InterPro" id="IPR036291">
    <property type="entry name" value="NAD(P)-bd_dom_sf"/>
</dbReference>
<dbReference type="InterPro" id="IPR046346">
    <property type="entry name" value="Aminoacid_DH-like_N_sf"/>
</dbReference>
<dbReference type="Pfam" id="PF03949">
    <property type="entry name" value="Malic_M"/>
    <property type="match status" value="1"/>
</dbReference>
<sequence length="395" mass="41890">MTDTNEILKVHEDHTGVLDIQSDLGVHNKADLGKAYTPGVAVLSKLIAKHPELKNKYTVSGKLVALITDGSAVLGLGNIGPAGGLPVIEGKALLYKDLAGINAIPIAVNQESPEEIVKTIQNISQSFAGIHLEDIAAPKCFEIEDALSQTLNIPVYHDDQEGTAIVVLAGLINAAKVVGKELADLHVVINGIGASGLATAKLLYAAGITHLKLVDVYGVVTANDSRYNHYQREFAAQIGTRDDQKGLKLTDVMDDQDAFIGLSDQHLLSGHDVQRMAQDPIIFALANPVPEIEPEEAAKAGAKVIATGSSQHPNQVNNILSFPGLFKGLLASGITHVDAQLQLVVAKALASVVPTPTAEEVVPGVFNKQVVETVSQAVEDYADDQDQQRELVTED</sequence>
<evidence type="ECO:0000256" key="5">
    <source>
        <dbReference type="RuleBase" id="RU003427"/>
    </source>
</evidence>
<dbReference type="PANTHER" id="PTHR43237">
    <property type="entry name" value="NADP-DEPENDENT MALIC ENZYME"/>
    <property type="match status" value="1"/>
</dbReference>
<evidence type="ECO:0000256" key="3">
    <source>
        <dbReference type="PIRSR" id="PIRSR000106-2"/>
    </source>
</evidence>
<protein>
    <submittedName>
        <fullName evidence="8">Malate dehydrogenase</fullName>
    </submittedName>
</protein>
<evidence type="ECO:0000259" key="6">
    <source>
        <dbReference type="SMART" id="SM00919"/>
    </source>
</evidence>
<comment type="similarity">
    <text evidence="1 5">Belongs to the malic enzymes family.</text>
</comment>
<feature type="domain" description="Malic enzyme N-terminal" evidence="7">
    <location>
        <begin position="15"/>
        <end position="148"/>
    </location>
</feature>
<dbReference type="InterPro" id="IPR012301">
    <property type="entry name" value="Malic_N_dom"/>
</dbReference>
<dbReference type="OrthoDB" id="9805787at2"/>
<dbReference type="PIRSF" id="PIRSF000106">
    <property type="entry name" value="ME"/>
    <property type="match status" value="1"/>
</dbReference>
<evidence type="ECO:0000259" key="7">
    <source>
        <dbReference type="SMART" id="SM01274"/>
    </source>
</evidence>
<dbReference type="Gene3D" id="3.40.50.720">
    <property type="entry name" value="NAD(P)-binding Rossmann-like Domain"/>
    <property type="match status" value="1"/>
</dbReference>
<dbReference type="GO" id="GO:0016616">
    <property type="term" value="F:oxidoreductase activity, acting on the CH-OH group of donors, NAD or NADP as acceptor"/>
    <property type="evidence" value="ECO:0007669"/>
    <property type="project" value="InterPro"/>
</dbReference>
<organism evidence="8 9">
    <name type="scientific">Secundilactobacillus silagei JCM 19001</name>
    <dbReference type="NCBI Taxonomy" id="1302250"/>
    <lineage>
        <taxon>Bacteria</taxon>
        <taxon>Bacillati</taxon>
        <taxon>Bacillota</taxon>
        <taxon>Bacilli</taxon>
        <taxon>Lactobacillales</taxon>
        <taxon>Lactobacillaceae</taxon>
        <taxon>Secundilactobacillus</taxon>
    </lineage>
</organism>
<keyword evidence="4 5" id="KW-0479">Metal-binding</keyword>
<dbReference type="GO" id="GO:0046872">
    <property type="term" value="F:metal ion binding"/>
    <property type="evidence" value="ECO:0007669"/>
    <property type="project" value="UniProtKB-KW"/>
</dbReference>
<dbReference type="Gene3D" id="3.40.50.10380">
    <property type="entry name" value="Malic enzyme, N-terminal domain"/>
    <property type="match status" value="1"/>
</dbReference>
<reference evidence="8 9" key="1">
    <citation type="submission" date="2015-11" db="EMBL/GenBank/DDBJ databases">
        <title>Draft genome sequences of new species of the genus Lactobacillus isolated from orchardgrass silage.</title>
        <authorList>
            <person name="Tohno M."/>
            <person name="Tanizawa Y."/>
            <person name="Arita M."/>
        </authorList>
    </citation>
    <scope>NUCLEOTIDE SEQUENCE [LARGE SCALE GENOMIC DNA]</scope>
    <source>
        <strain evidence="8 9">IWT126</strain>
    </source>
</reference>
<dbReference type="InterPro" id="IPR037062">
    <property type="entry name" value="Malic_N_dom_sf"/>
</dbReference>
<dbReference type="GO" id="GO:0051287">
    <property type="term" value="F:NAD binding"/>
    <property type="evidence" value="ECO:0007669"/>
    <property type="project" value="InterPro"/>
</dbReference>